<proteinExistence type="inferred from homology"/>
<evidence type="ECO:0000256" key="4">
    <source>
        <dbReference type="SAM" id="SignalP"/>
    </source>
</evidence>
<comment type="cofactor">
    <cofactor evidence="1">
        <name>Zn(2+)</name>
        <dbReference type="ChEBI" id="CHEBI:29105"/>
    </cofactor>
</comment>
<feature type="domain" description="Peptidase M14" evidence="5">
    <location>
        <begin position="65"/>
        <end position="352"/>
    </location>
</feature>
<dbReference type="PROSITE" id="PS52035">
    <property type="entry name" value="PEPTIDASE_M14"/>
    <property type="match status" value="1"/>
</dbReference>
<accession>A0ABY4SH74</accession>
<comment type="similarity">
    <text evidence="2 3">Belongs to the peptidase M14 family.</text>
</comment>
<evidence type="ECO:0000256" key="1">
    <source>
        <dbReference type="ARBA" id="ARBA00001947"/>
    </source>
</evidence>
<evidence type="ECO:0000259" key="5">
    <source>
        <dbReference type="PROSITE" id="PS52035"/>
    </source>
</evidence>
<feature type="chain" id="PRO_5045425413" evidence="4">
    <location>
        <begin position="21"/>
        <end position="609"/>
    </location>
</feature>
<dbReference type="SUPFAM" id="SSF53187">
    <property type="entry name" value="Zn-dependent exopeptidases"/>
    <property type="match status" value="1"/>
</dbReference>
<dbReference type="PANTHER" id="PTHR11705">
    <property type="entry name" value="PROTEASE FAMILY M14 CARBOXYPEPTIDASE A,B"/>
    <property type="match status" value="1"/>
</dbReference>
<evidence type="ECO:0000256" key="3">
    <source>
        <dbReference type="PROSITE-ProRule" id="PRU01379"/>
    </source>
</evidence>
<dbReference type="Gene3D" id="3.40.630.10">
    <property type="entry name" value="Zn peptidases"/>
    <property type="match status" value="1"/>
</dbReference>
<dbReference type="InterPro" id="IPR000834">
    <property type="entry name" value="Peptidase_M14"/>
</dbReference>
<dbReference type="EMBL" id="CP097649">
    <property type="protein sequence ID" value="URI14352.1"/>
    <property type="molecule type" value="Genomic_DNA"/>
</dbReference>
<protein>
    <submittedName>
        <fullName evidence="6">M14 family metallopeptidase</fullName>
    </submittedName>
</protein>
<feature type="active site" description="Proton donor/acceptor" evidence="3">
    <location>
        <position position="323"/>
    </location>
</feature>
<evidence type="ECO:0000313" key="7">
    <source>
        <dbReference type="Proteomes" id="UP001055429"/>
    </source>
</evidence>
<evidence type="ECO:0000313" key="6">
    <source>
        <dbReference type="EMBL" id="URI14352.1"/>
    </source>
</evidence>
<reference evidence="6" key="1">
    <citation type="submission" date="2022-05" db="EMBL/GenBank/DDBJ databases">
        <title>Brevundimonas albigilva TT17 genome sequence.</title>
        <authorList>
            <person name="Lee K."/>
            <person name="Son H."/>
        </authorList>
    </citation>
    <scope>NUCLEOTIDE SEQUENCE</scope>
    <source>
        <strain evidence="6">TT17</strain>
    </source>
</reference>
<gene>
    <name evidence="6" type="ORF">M8231_11015</name>
</gene>
<keyword evidence="4" id="KW-0732">Signal</keyword>
<dbReference type="Pfam" id="PF00246">
    <property type="entry name" value="Peptidase_M14"/>
    <property type="match status" value="1"/>
</dbReference>
<name>A0ABY4SH74_9CAUL</name>
<dbReference type="SMART" id="SM00631">
    <property type="entry name" value="Zn_pept"/>
    <property type="match status" value="1"/>
</dbReference>
<feature type="signal peptide" evidence="4">
    <location>
        <begin position="1"/>
        <end position="20"/>
    </location>
</feature>
<sequence>MRHAPIFAALSVLIASPAMSQPPSLPNAAPWDQAFLPPAPAWDGASKALLRDASDPWVTAFEADAAHDFSPIYVDTRAWFDRLDQASELIRIEQFGVSPEGRPIYAVIASKDGAAFDPAKPVLMIQAGIHPGEIDGKDAGMMLLRDIAFYGKDGLLDRVNLILIPILSVDGHERASAYSRPNQRGPRIQGWRNTATNQNLNRDYLKLDQPEMRAVRGLILKYRPDLYVDVHVTDGMDYQYDVTYGFNGEDGAFSRSPNSSAWLDSVFKPAMNAALEREGHIPGELVFGMDDDDPRAGLNDGGLGERFSNGWGAAAHVPTILIENHSLKPHEQRVLGTYVFIEAALRLLADQGAALRAATEEDKALRPAEILANFEQEDAPSSTRAFKGIRYEMVDSAASGRKEIRWLGEADPEIWSLPFYGSRPTLTLKRPAAYWVPGYRADIIERLKAHGIEMEAVSEPRTIAVSMLRLVDPKLATRANEGHVQASVEAVEVEARDWIFPAGSVRVSTDQPLGDIVVLLLEPQSSESFFAWGMFPEVLSRVEYIEPYAIAPLADRMLAADPALKAEFEAKLAAEPGFAADPHARLAWFYERTPFYDDRYLLYPVGRED</sequence>
<dbReference type="Proteomes" id="UP001055429">
    <property type="component" value="Chromosome"/>
</dbReference>
<dbReference type="CDD" id="cd06241">
    <property type="entry name" value="M14-like"/>
    <property type="match status" value="1"/>
</dbReference>
<dbReference type="PANTHER" id="PTHR11705:SF145">
    <property type="entry name" value="PEPTIDASE M14 CARBOXYPEPTIDASE A DOMAIN-CONTAINING PROTEIN"/>
    <property type="match status" value="1"/>
</dbReference>
<evidence type="ECO:0000256" key="2">
    <source>
        <dbReference type="ARBA" id="ARBA00005988"/>
    </source>
</evidence>
<keyword evidence="7" id="KW-1185">Reference proteome</keyword>
<organism evidence="6 7">
    <name type="scientific">Brevundimonas albigilva</name>
    <dbReference type="NCBI Taxonomy" id="1312364"/>
    <lineage>
        <taxon>Bacteria</taxon>
        <taxon>Pseudomonadati</taxon>
        <taxon>Pseudomonadota</taxon>
        <taxon>Alphaproteobacteria</taxon>
        <taxon>Caulobacterales</taxon>
        <taxon>Caulobacteraceae</taxon>
        <taxon>Brevundimonas</taxon>
    </lineage>
</organism>